<dbReference type="AlphaFoldDB" id="A0A5B8XRA0"/>
<dbReference type="EMBL" id="CP042467">
    <property type="protein sequence ID" value="QED28462.1"/>
    <property type="molecule type" value="Genomic_DNA"/>
</dbReference>
<sequence length="955" mass="108887">MSFKLTTEDVFFAYRKAKSDAFHSKSETLALAFARYEHQLVKNLRQLTGTWDRERAGALVKKGVGGVELISKCLRDDRPVGDRSSAPPKMILMTDENQDAPPDSIAEFRTFGEFSVEIHILGAHWINTVGDKLDAELSKSCYGNRLRRLKNKNYHLHHTGGSFQMFHTQWERWRNDGKKAIERLLDAEKPAYVITSDMKSFYPKIDAGFVLDPTFQAEFGVTFNHEELALTKLIVEIVHRWNKRNGSIFPLGLPLNFTPSRVLSNIILAPLDKAMEESCVAHYGRYVDDLFIVLNCLEVPVDGSEPKFWQEIGGKWLTNSEVTSADFPWLGDTTIHLAKNKTRVMELKGATGRAVLEGLDNELNEIASERNKLPPRDPSDTASRQALRAQGPNGSTIHLREADQLTITKFAWSIESGRMEKLNSMLQSQDWEKNRKKFYEFTQQFVLTPKKILETFDKFLRVLKVSINCGDFSEAELLVQKVCDCFFGPKDVRKVGLIGVRKVVNGLEFKGVAEVDIQHFERRMGIAILSAVADESKLEKLLQFSALKKVVDVTSSNPKSDWEALLLSDFGFKSYLEIRQELPRPKQPKEDAVCGIADITWPVEFCNDSKLPFWFPTRPLKARDLLLVANADPKHVCELVNYFRGTWTKPKPFLLETNLKGDESKEAKLSDNPRIAVTNFLVPYDYWLKNAGGEETSGLRYDQVSQIVELARACKPKPDYLVMPELSLSKRLFQHFGESLQDSGINLIAGIEYEVDSDKKTVVSCAGLYVRENCVDYDFGREFYQHKRLPAPEEEADLLRLFGLNWKTELERPNLIRHEGFCFAVLVCSELQDIHNRAKFRGKVDGLFVLSWNKDVGTFNTLVESAALDVHSAIILVNNREYGDSRIRIPAKKPHERDICRIQGGENDFVVVATLPVQEMRAFQSRIKRWPDPKDQYKPLPEGYDMAQCRRTIPK</sequence>
<name>A0A5B8XRA0_9DELT</name>
<dbReference type="KEGG" id="bbae:FRD01_14710"/>
<evidence type="ECO:0000313" key="3">
    <source>
        <dbReference type="Proteomes" id="UP000321595"/>
    </source>
</evidence>
<evidence type="ECO:0008006" key="4">
    <source>
        <dbReference type="Google" id="ProtNLM"/>
    </source>
</evidence>
<accession>A0A5B8XRA0</accession>
<feature type="region of interest" description="Disordered" evidence="1">
    <location>
        <begin position="367"/>
        <end position="393"/>
    </location>
</feature>
<feature type="compositionally biased region" description="Basic and acidic residues" evidence="1">
    <location>
        <begin position="367"/>
        <end position="379"/>
    </location>
</feature>
<dbReference type="Proteomes" id="UP000321595">
    <property type="component" value="Chromosome"/>
</dbReference>
<dbReference type="OrthoDB" id="5946411at2"/>
<gene>
    <name evidence="2" type="ORF">FRD01_14710</name>
</gene>
<organism evidence="2 3">
    <name type="scientific">Microvenator marinus</name>
    <dbReference type="NCBI Taxonomy" id="2600177"/>
    <lineage>
        <taxon>Bacteria</taxon>
        <taxon>Deltaproteobacteria</taxon>
        <taxon>Bradymonadales</taxon>
        <taxon>Microvenatoraceae</taxon>
        <taxon>Microvenator</taxon>
    </lineage>
</organism>
<proteinExistence type="predicted"/>
<reference evidence="2 3" key="1">
    <citation type="submission" date="2019-08" db="EMBL/GenBank/DDBJ databases">
        <authorList>
            <person name="Liang Q."/>
        </authorList>
    </citation>
    <scope>NUCLEOTIDE SEQUENCE [LARGE SCALE GENOMIC DNA]</scope>
    <source>
        <strain evidence="2 3">V1718</strain>
    </source>
</reference>
<dbReference type="InterPro" id="IPR036526">
    <property type="entry name" value="C-N_Hydrolase_sf"/>
</dbReference>
<evidence type="ECO:0000313" key="2">
    <source>
        <dbReference type="EMBL" id="QED28462.1"/>
    </source>
</evidence>
<protein>
    <recommendedName>
        <fullName evidence="4">Reverse transcriptase</fullName>
    </recommendedName>
</protein>
<evidence type="ECO:0000256" key="1">
    <source>
        <dbReference type="SAM" id="MobiDB-lite"/>
    </source>
</evidence>
<dbReference type="RefSeq" id="WP_146960907.1">
    <property type="nucleotide sequence ID" value="NZ_CP042467.1"/>
</dbReference>
<feature type="region of interest" description="Disordered" evidence="1">
    <location>
        <begin position="78"/>
        <end position="97"/>
    </location>
</feature>
<dbReference type="Gene3D" id="3.60.110.10">
    <property type="entry name" value="Carbon-nitrogen hydrolase"/>
    <property type="match status" value="1"/>
</dbReference>
<keyword evidence="3" id="KW-1185">Reference proteome</keyword>